<dbReference type="EMBL" id="WVIE01000024">
    <property type="protein sequence ID" value="NDJ19048.1"/>
    <property type="molecule type" value="Genomic_DNA"/>
</dbReference>
<dbReference type="Proteomes" id="UP000646053">
    <property type="component" value="Unassembled WGS sequence"/>
</dbReference>
<dbReference type="GO" id="GO:0006281">
    <property type="term" value="P:DNA repair"/>
    <property type="evidence" value="ECO:0007669"/>
    <property type="project" value="UniProtKB-KW"/>
</dbReference>
<dbReference type="CDD" id="cd06445">
    <property type="entry name" value="ATase"/>
    <property type="match status" value="1"/>
</dbReference>
<dbReference type="InterPro" id="IPR001497">
    <property type="entry name" value="MethylDNA_cys_MeTrfase_AS"/>
</dbReference>
<protein>
    <recommendedName>
        <fullName evidence="3">methylated-DNA--[protein]-cysteine S-methyltransferase</fullName>
        <ecNumber evidence="3">2.1.1.63</ecNumber>
    </recommendedName>
</protein>
<dbReference type="InterPro" id="IPR036217">
    <property type="entry name" value="MethylDNA_cys_MeTrfase_DNAb"/>
</dbReference>
<sequence>TLARLAAKRLACSPSCHLLIRRTHVKEICERIFTPVTAKSKPLVLFVKGTNFQIQVWRALLKVPFGGITTYQGLAEAMGRPTAARAVGNALGRNPVGYLIPCHRVIQESGDLGGFRWGLDRKTVLLGWEASQNQAIGQELT</sequence>
<accession>A0A8J7Z9S8</accession>
<keyword evidence="6" id="KW-0227">DNA damage</keyword>
<comment type="caution">
    <text evidence="10">The sequence shown here is derived from an EMBL/GenBank/DDBJ whole genome shotgun (WGS) entry which is preliminary data.</text>
</comment>
<dbReference type="PROSITE" id="PS00374">
    <property type="entry name" value="MGMT"/>
    <property type="match status" value="1"/>
</dbReference>
<proteinExistence type="inferred from homology"/>
<evidence type="ECO:0000256" key="5">
    <source>
        <dbReference type="ARBA" id="ARBA00022679"/>
    </source>
</evidence>
<organism evidence="10 11">
    <name type="scientific">Myxacorys almedinensis A</name>
    <dbReference type="NCBI Taxonomy" id="2690445"/>
    <lineage>
        <taxon>Bacteria</taxon>
        <taxon>Bacillati</taxon>
        <taxon>Cyanobacteriota</taxon>
        <taxon>Cyanophyceae</taxon>
        <taxon>Leptolyngbyales</taxon>
        <taxon>Leptolyngbyaceae</taxon>
        <taxon>Myxacorys</taxon>
        <taxon>Myxacorys almedinensis</taxon>
    </lineage>
</organism>
<evidence type="ECO:0000313" key="10">
    <source>
        <dbReference type="EMBL" id="NDJ19048.1"/>
    </source>
</evidence>
<dbReference type="RefSeq" id="WP_162424579.1">
    <property type="nucleotide sequence ID" value="NZ_WVIE01000024.1"/>
</dbReference>
<name>A0A8J7Z9S8_9CYAN</name>
<keyword evidence="4 10" id="KW-0489">Methyltransferase</keyword>
<comment type="catalytic activity">
    <reaction evidence="1">
        <text>a 4-O-methyl-thymidine in DNA + L-cysteinyl-[protein] = a thymidine in DNA + S-methyl-L-cysteinyl-[protein]</text>
        <dbReference type="Rhea" id="RHEA:53428"/>
        <dbReference type="Rhea" id="RHEA-COMP:10131"/>
        <dbReference type="Rhea" id="RHEA-COMP:10132"/>
        <dbReference type="Rhea" id="RHEA-COMP:13555"/>
        <dbReference type="Rhea" id="RHEA-COMP:13556"/>
        <dbReference type="ChEBI" id="CHEBI:29950"/>
        <dbReference type="ChEBI" id="CHEBI:82612"/>
        <dbReference type="ChEBI" id="CHEBI:137386"/>
        <dbReference type="ChEBI" id="CHEBI:137387"/>
        <dbReference type="EC" id="2.1.1.63"/>
    </reaction>
</comment>
<dbReference type="InterPro" id="IPR014048">
    <property type="entry name" value="MethylDNA_cys_MeTrfase_DNA-bd"/>
</dbReference>
<gene>
    <name evidence="10" type="ORF">GS601_17440</name>
</gene>
<comment type="catalytic activity">
    <reaction evidence="8">
        <text>a 6-O-methyl-2'-deoxyguanosine in DNA + L-cysteinyl-[protein] = S-methyl-L-cysteinyl-[protein] + a 2'-deoxyguanosine in DNA</text>
        <dbReference type="Rhea" id="RHEA:24000"/>
        <dbReference type="Rhea" id="RHEA-COMP:10131"/>
        <dbReference type="Rhea" id="RHEA-COMP:10132"/>
        <dbReference type="Rhea" id="RHEA-COMP:11367"/>
        <dbReference type="Rhea" id="RHEA-COMP:11368"/>
        <dbReference type="ChEBI" id="CHEBI:29950"/>
        <dbReference type="ChEBI" id="CHEBI:82612"/>
        <dbReference type="ChEBI" id="CHEBI:85445"/>
        <dbReference type="ChEBI" id="CHEBI:85448"/>
        <dbReference type="EC" id="2.1.1.63"/>
    </reaction>
</comment>
<dbReference type="NCBIfam" id="TIGR00589">
    <property type="entry name" value="ogt"/>
    <property type="match status" value="1"/>
</dbReference>
<evidence type="ECO:0000256" key="8">
    <source>
        <dbReference type="ARBA" id="ARBA00049348"/>
    </source>
</evidence>
<dbReference type="EC" id="2.1.1.63" evidence="3"/>
<evidence type="ECO:0000256" key="6">
    <source>
        <dbReference type="ARBA" id="ARBA00022763"/>
    </source>
</evidence>
<evidence type="ECO:0000256" key="3">
    <source>
        <dbReference type="ARBA" id="ARBA00011918"/>
    </source>
</evidence>
<dbReference type="AlphaFoldDB" id="A0A8J7Z9S8"/>
<evidence type="ECO:0000256" key="7">
    <source>
        <dbReference type="ARBA" id="ARBA00023204"/>
    </source>
</evidence>
<dbReference type="PANTHER" id="PTHR10815">
    <property type="entry name" value="METHYLATED-DNA--PROTEIN-CYSTEINE METHYLTRANSFERASE"/>
    <property type="match status" value="1"/>
</dbReference>
<evidence type="ECO:0000256" key="1">
    <source>
        <dbReference type="ARBA" id="ARBA00001286"/>
    </source>
</evidence>
<evidence type="ECO:0000256" key="4">
    <source>
        <dbReference type="ARBA" id="ARBA00022603"/>
    </source>
</evidence>
<dbReference type="PANTHER" id="PTHR10815:SF13">
    <property type="entry name" value="METHYLATED-DNA--PROTEIN-CYSTEINE METHYLTRANSFERASE"/>
    <property type="match status" value="1"/>
</dbReference>
<dbReference type="GO" id="GO:0032259">
    <property type="term" value="P:methylation"/>
    <property type="evidence" value="ECO:0007669"/>
    <property type="project" value="UniProtKB-KW"/>
</dbReference>
<keyword evidence="7" id="KW-0234">DNA repair</keyword>
<reference evidence="10" key="1">
    <citation type="submission" date="2019-12" db="EMBL/GenBank/DDBJ databases">
        <title>High-Quality draft genome sequences of three cyanobacteria isolated from the limestone walls of the Old Cathedral of Coimbra.</title>
        <authorList>
            <person name="Tiago I."/>
            <person name="Soares F."/>
            <person name="Portugal A."/>
        </authorList>
    </citation>
    <scope>NUCLEOTIDE SEQUENCE</scope>
    <source>
        <strain evidence="10">A</strain>
    </source>
</reference>
<evidence type="ECO:0000313" key="11">
    <source>
        <dbReference type="Proteomes" id="UP000646053"/>
    </source>
</evidence>
<dbReference type="FunFam" id="1.10.10.10:FF:000214">
    <property type="entry name" value="Methylated-DNA--protein-cysteine methyltransferase"/>
    <property type="match status" value="1"/>
</dbReference>
<evidence type="ECO:0000256" key="2">
    <source>
        <dbReference type="ARBA" id="ARBA00008711"/>
    </source>
</evidence>
<comment type="similarity">
    <text evidence="2">Belongs to the MGMT family.</text>
</comment>
<keyword evidence="11" id="KW-1185">Reference proteome</keyword>
<feature type="domain" description="Methylated-DNA-[protein]-cysteine S-methyltransferase DNA binding" evidence="9">
    <location>
        <begin position="51"/>
        <end position="130"/>
    </location>
</feature>
<dbReference type="Gene3D" id="1.10.10.10">
    <property type="entry name" value="Winged helix-like DNA-binding domain superfamily/Winged helix DNA-binding domain"/>
    <property type="match status" value="1"/>
</dbReference>
<dbReference type="SUPFAM" id="SSF46767">
    <property type="entry name" value="Methylated DNA-protein cysteine methyltransferase, C-terminal domain"/>
    <property type="match status" value="1"/>
</dbReference>
<keyword evidence="5 10" id="KW-0808">Transferase</keyword>
<dbReference type="GO" id="GO:0003908">
    <property type="term" value="F:methylated-DNA-[protein]-cysteine S-methyltransferase activity"/>
    <property type="evidence" value="ECO:0007669"/>
    <property type="project" value="UniProtKB-EC"/>
</dbReference>
<dbReference type="InterPro" id="IPR036388">
    <property type="entry name" value="WH-like_DNA-bd_sf"/>
</dbReference>
<dbReference type="Pfam" id="PF01035">
    <property type="entry name" value="DNA_binding_1"/>
    <property type="match status" value="1"/>
</dbReference>
<feature type="non-terminal residue" evidence="10">
    <location>
        <position position="1"/>
    </location>
</feature>
<evidence type="ECO:0000259" key="9">
    <source>
        <dbReference type="Pfam" id="PF01035"/>
    </source>
</evidence>